<dbReference type="Proteomes" id="UP001519460">
    <property type="component" value="Unassembled WGS sequence"/>
</dbReference>
<comment type="caution">
    <text evidence="1">The sequence shown here is derived from an EMBL/GenBank/DDBJ whole genome shotgun (WGS) entry which is preliminary data.</text>
</comment>
<organism evidence="1 3">
    <name type="scientific">Batillaria attramentaria</name>
    <dbReference type="NCBI Taxonomy" id="370345"/>
    <lineage>
        <taxon>Eukaryota</taxon>
        <taxon>Metazoa</taxon>
        <taxon>Spiralia</taxon>
        <taxon>Lophotrochozoa</taxon>
        <taxon>Mollusca</taxon>
        <taxon>Gastropoda</taxon>
        <taxon>Caenogastropoda</taxon>
        <taxon>Sorbeoconcha</taxon>
        <taxon>Cerithioidea</taxon>
        <taxon>Batillariidae</taxon>
        <taxon>Batillaria</taxon>
    </lineage>
</organism>
<accession>A0ABD0J656</accession>
<evidence type="ECO:0000313" key="2">
    <source>
        <dbReference type="EMBL" id="KAK7466745.1"/>
    </source>
</evidence>
<evidence type="ECO:0000313" key="1">
    <source>
        <dbReference type="EMBL" id="KAK7462620.1"/>
    </source>
</evidence>
<dbReference type="AlphaFoldDB" id="A0ABD0J656"/>
<gene>
    <name evidence="2" type="ORF">BaRGS_00037154</name>
    <name evidence="1" type="ORF">BaRGS_00038327</name>
</gene>
<name>A0ABD0J656_9CAEN</name>
<protein>
    <submittedName>
        <fullName evidence="1">Uncharacterized protein</fullName>
    </submittedName>
</protein>
<evidence type="ECO:0000313" key="3">
    <source>
        <dbReference type="Proteomes" id="UP001519460"/>
    </source>
</evidence>
<reference evidence="1" key="1">
    <citation type="submission" date="2020-09" db="EMBL/GenBank/DDBJ databases">
        <authorList>
            <person name="Won Y."/>
        </authorList>
    </citation>
    <scope>NUCLEOTIDE SEQUENCE</scope>
    <source>
        <strain evidence="1">Wonlab-2016</strain>
        <tissue evidence="1">Foot muscle</tissue>
    </source>
</reference>
<proteinExistence type="predicted"/>
<reference evidence="1" key="3">
    <citation type="submission" date="2023-01" db="EMBL/GenBank/DDBJ databases">
        <authorList>
            <person name="Patra A."/>
        </authorList>
    </citation>
    <scope>NUCLEOTIDE SEQUENCE</scope>
    <source>
        <strain evidence="1">Wonlab-2016</strain>
        <tissue evidence="1">Foot muscle</tissue>
    </source>
</reference>
<keyword evidence="3" id="KW-1185">Reference proteome</keyword>
<dbReference type="EMBL" id="JACVVK020000547">
    <property type="protein sequence ID" value="KAK7466745.1"/>
    <property type="molecule type" value="Genomic_DNA"/>
</dbReference>
<reference evidence="1 3" key="2">
    <citation type="journal article" date="2023" name="Sci. Data">
        <title>Genome assembly of the Korean intertidal mud-creeper Batillaria attramentaria.</title>
        <authorList>
            <person name="Patra A.K."/>
            <person name="Ho P.T."/>
            <person name="Jun S."/>
            <person name="Lee S.J."/>
            <person name="Kim Y."/>
            <person name="Won Y.J."/>
        </authorList>
    </citation>
    <scope>NUCLEOTIDE SEQUENCE [LARGE SCALE GENOMIC DNA]</scope>
    <source>
        <strain evidence="1">Wonlab-2016</strain>
    </source>
</reference>
<sequence length="110" mass="11940">MRPTQIANLATMVSTNSNGGGHDLDRDRPCNNVTLCCEDLCKEDAELGEIMPMIHCTNADRYCKNCEDDVPITNVNGGYNPGDSPDKTFQNRMAVSGKKVCCSPVKASKV</sequence>
<dbReference type="EMBL" id="JACVVK020000613">
    <property type="protein sequence ID" value="KAK7462620.1"/>
    <property type="molecule type" value="Genomic_DNA"/>
</dbReference>